<proteinExistence type="predicted"/>
<dbReference type="AlphaFoldDB" id="L8E9M5"/>
<reference evidence="1" key="1">
    <citation type="journal article" date="2013" name="PLoS ONE">
        <title>Direct detection of alternative open reading frames translation products in human significantly expands the proteome.</title>
        <authorList>
            <person name="Vanderperre B."/>
            <person name="Lucier J.-F."/>
            <person name="Motard J."/>
            <person name="Tremblay G."/>
            <person name="Vanderperre S."/>
            <person name="Wisztorski M."/>
            <person name="Salzet M."/>
            <person name="Boisvert F.-M."/>
            <person name="Roucou X."/>
        </authorList>
    </citation>
    <scope>NUCLEOTIDE SEQUENCE</scope>
</reference>
<dbReference type="OrthoDB" id="67700at2759"/>
<name>L8E9M5_HUMAN</name>
<dbReference type="ChiTaRS" id="PCLO">
    <property type="organism name" value="human"/>
</dbReference>
<gene>
    <name evidence="1" type="primary">PCLO</name>
</gene>
<protein>
    <submittedName>
        <fullName evidence="1">Alternative protein PCLO</fullName>
    </submittedName>
</protein>
<organism evidence="1">
    <name type="scientific">Homo sapiens</name>
    <name type="common">Human</name>
    <dbReference type="NCBI Taxonomy" id="9606"/>
    <lineage>
        <taxon>Eukaryota</taxon>
        <taxon>Metazoa</taxon>
        <taxon>Chordata</taxon>
        <taxon>Craniata</taxon>
        <taxon>Vertebrata</taxon>
        <taxon>Euteleostomi</taxon>
        <taxon>Mammalia</taxon>
        <taxon>Eutheria</taxon>
        <taxon>Euarchontoglires</taxon>
        <taxon>Primates</taxon>
        <taxon>Haplorrhini</taxon>
        <taxon>Catarrhini</taxon>
        <taxon>Hominidae</taxon>
        <taxon>Homo</taxon>
    </lineage>
</organism>
<sequence>MHATNLICSSMTINMFHCDKSLNCSQFKLAYQLECGSVFFAYYFKCNF</sequence>
<accession>L8E9M5</accession>
<evidence type="ECO:0000313" key="1">
    <source>
        <dbReference type="EMBL" id="CCQ43441.1"/>
    </source>
</evidence>
<dbReference type="EMBL" id="HF583944">
    <property type="protein sequence ID" value="CCQ43441.1"/>
    <property type="molecule type" value="Genomic_DNA"/>
</dbReference>